<gene>
    <name evidence="1" type="ORF">RSSM_01287</name>
</gene>
<dbReference type="Proteomes" id="UP000011885">
    <property type="component" value="Unassembled WGS sequence"/>
</dbReference>
<dbReference type="AlphaFoldDB" id="M5U794"/>
<name>M5U794_9BACT</name>
<dbReference type="EMBL" id="ANOH01000097">
    <property type="protein sequence ID" value="EMI57300.1"/>
    <property type="molecule type" value="Genomic_DNA"/>
</dbReference>
<sequence length="61" mass="6606">MLFSGVDWLESFVVIGAIKPLLTGVAHTNVNAQSIIAVHSPKSVNSPFPVAFERNQLPVFN</sequence>
<protein>
    <submittedName>
        <fullName evidence="1">Uncharacterized protein</fullName>
    </submittedName>
</protein>
<organism evidence="1 2">
    <name type="scientific">Rhodopirellula sallentina SM41</name>
    <dbReference type="NCBI Taxonomy" id="1263870"/>
    <lineage>
        <taxon>Bacteria</taxon>
        <taxon>Pseudomonadati</taxon>
        <taxon>Planctomycetota</taxon>
        <taxon>Planctomycetia</taxon>
        <taxon>Pirellulales</taxon>
        <taxon>Pirellulaceae</taxon>
        <taxon>Rhodopirellula</taxon>
    </lineage>
</organism>
<accession>M5U794</accession>
<proteinExistence type="predicted"/>
<evidence type="ECO:0000313" key="1">
    <source>
        <dbReference type="EMBL" id="EMI57300.1"/>
    </source>
</evidence>
<evidence type="ECO:0000313" key="2">
    <source>
        <dbReference type="Proteomes" id="UP000011885"/>
    </source>
</evidence>
<keyword evidence="2" id="KW-1185">Reference proteome</keyword>
<reference evidence="1 2" key="1">
    <citation type="journal article" date="2013" name="Mar. Genomics">
        <title>Expression of sulfatases in Rhodopirellula baltica and the diversity of sulfatases in the genus Rhodopirellula.</title>
        <authorList>
            <person name="Wegner C.E."/>
            <person name="Richter-Heitmann T."/>
            <person name="Klindworth A."/>
            <person name="Klockow C."/>
            <person name="Richter M."/>
            <person name="Achstetter T."/>
            <person name="Glockner F.O."/>
            <person name="Harder J."/>
        </authorList>
    </citation>
    <scope>NUCLEOTIDE SEQUENCE [LARGE SCALE GENOMIC DNA]</scope>
    <source>
        <strain evidence="1 2">SM41</strain>
    </source>
</reference>
<comment type="caution">
    <text evidence="1">The sequence shown here is derived from an EMBL/GenBank/DDBJ whole genome shotgun (WGS) entry which is preliminary data.</text>
</comment>